<gene>
    <name evidence="5" type="ORF">JXQ802_LOCUS36573</name>
    <name evidence="4" type="ORF">PYM288_LOCUS23549</name>
</gene>
<dbReference type="EMBL" id="CAJNOH010001101">
    <property type="protein sequence ID" value="CAF1176226.1"/>
    <property type="molecule type" value="Genomic_DNA"/>
</dbReference>
<dbReference type="EMBL" id="CAJNOL010001888">
    <property type="protein sequence ID" value="CAF1433499.1"/>
    <property type="molecule type" value="Genomic_DNA"/>
</dbReference>
<evidence type="ECO:0000313" key="4">
    <source>
        <dbReference type="EMBL" id="CAF1176226.1"/>
    </source>
</evidence>
<feature type="compositionally biased region" description="Low complexity" evidence="2">
    <location>
        <begin position="300"/>
        <end position="313"/>
    </location>
</feature>
<evidence type="ECO:0000256" key="2">
    <source>
        <dbReference type="SAM" id="MobiDB-lite"/>
    </source>
</evidence>
<name>A0A815NSB6_9BILA</name>
<accession>A0A815NSB6</accession>
<feature type="compositionally biased region" description="Low complexity" evidence="2">
    <location>
        <begin position="265"/>
        <end position="278"/>
    </location>
</feature>
<comment type="caution">
    <text evidence="5">The sequence shown here is derived from an EMBL/GenBank/DDBJ whole genome shotgun (WGS) entry which is preliminary data.</text>
</comment>
<evidence type="ECO:0000256" key="3">
    <source>
        <dbReference type="SAM" id="Phobius"/>
    </source>
</evidence>
<organism evidence="5 6">
    <name type="scientific">Rotaria sordida</name>
    <dbReference type="NCBI Taxonomy" id="392033"/>
    <lineage>
        <taxon>Eukaryota</taxon>
        <taxon>Metazoa</taxon>
        <taxon>Spiralia</taxon>
        <taxon>Gnathifera</taxon>
        <taxon>Rotifera</taxon>
        <taxon>Eurotatoria</taxon>
        <taxon>Bdelloidea</taxon>
        <taxon>Philodinida</taxon>
        <taxon>Philodinidae</taxon>
        <taxon>Rotaria</taxon>
    </lineage>
</organism>
<feature type="coiled-coil region" evidence="1">
    <location>
        <begin position="359"/>
        <end position="386"/>
    </location>
</feature>
<proteinExistence type="predicted"/>
<keyword evidence="6" id="KW-1185">Reference proteome</keyword>
<feature type="transmembrane region" description="Helical" evidence="3">
    <location>
        <begin position="420"/>
        <end position="440"/>
    </location>
</feature>
<dbReference type="Proteomes" id="UP000663854">
    <property type="component" value="Unassembled WGS sequence"/>
</dbReference>
<keyword evidence="3" id="KW-1133">Transmembrane helix</keyword>
<feature type="compositionally biased region" description="Basic and acidic residues" evidence="2">
    <location>
        <begin position="134"/>
        <end position="149"/>
    </location>
</feature>
<dbReference type="AlphaFoldDB" id="A0A815NSB6"/>
<dbReference type="Proteomes" id="UP000663870">
    <property type="component" value="Unassembled WGS sequence"/>
</dbReference>
<feature type="region of interest" description="Disordered" evidence="2">
    <location>
        <begin position="235"/>
        <end position="325"/>
    </location>
</feature>
<keyword evidence="1" id="KW-0175">Coiled coil</keyword>
<keyword evidence="3" id="KW-0472">Membrane</keyword>
<evidence type="ECO:0000313" key="5">
    <source>
        <dbReference type="EMBL" id="CAF1433499.1"/>
    </source>
</evidence>
<evidence type="ECO:0000313" key="6">
    <source>
        <dbReference type="Proteomes" id="UP000663870"/>
    </source>
</evidence>
<evidence type="ECO:0000256" key="1">
    <source>
        <dbReference type="SAM" id="Coils"/>
    </source>
</evidence>
<sequence length="498" mass="57664">MNNSNIDITFSQETQNLTPDRYGEHVKFDYSFDQDQLLPTIQTIRLKSEPCFNVIATEDEVTKHFYENKSEIISNKHDRMEFIKRRTSNEFDSFENEYSHRLIKERETTDKVINIKHIVPDQSTSSSSIKSILKKPEKKEERSISKKDQLSISPSSSRSSSKKKPTLSTRLDFNQVQHLVELTAKQYSSLHSIQPRSLFDKTINIFDPNYSYQITSNNCRPFRFQYYMKPYREEANTPTNISKQRSRSLSPNRLAQQKEKSSRKTNTSSLSTCPSLSLIKPCQRKSPSKIPVPIRHRISRSSQSPSPPLSIDSYHTPSLSESSLTSITPLSQQSYSKAEEESILKSHLPDIVYQHDKERDETMQRYDRLLEKIRATDEQLQSLSRSWISNTPQRTPVKMNQESNLSLNKIISNKNCFSPIILQMCLIILVIFNLLVVYFFNEINVWWNEYVVPAGIIQQHDEDTFGPNATISMDFKKNKTIFFILRAASTADPNASMN</sequence>
<protein>
    <submittedName>
        <fullName evidence="5">Uncharacterized protein</fullName>
    </submittedName>
</protein>
<feature type="compositionally biased region" description="Polar residues" evidence="2">
    <location>
        <begin position="315"/>
        <end position="325"/>
    </location>
</feature>
<feature type="region of interest" description="Disordered" evidence="2">
    <location>
        <begin position="126"/>
        <end position="169"/>
    </location>
</feature>
<feature type="compositionally biased region" description="Polar residues" evidence="2">
    <location>
        <begin position="236"/>
        <end position="255"/>
    </location>
</feature>
<keyword evidence="3" id="KW-0812">Transmembrane</keyword>
<reference evidence="5" key="1">
    <citation type="submission" date="2021-02" db="EMBL/GenBank/DDBJ databases">
        <authorList>
            <person name="Nowell W R."/>
        </authorList>
    </citation>
    <scope>NUCLEOTIDE SEQUENCE</scope>
</reference>